<dbReference type="Pfam" id="PF00105">
    <property type="entry name" value="zf-C4"/>
    <property type="match status" value="1"/>
</dbReference>
<dbReference type="Gene3D" id="1.10.565.10">
    <property type="entry name" value="Retinoid X Receptor"/>
    <property type="match status" value="1"/>
</dbReference>
<evidence type="ECO:0000256" key="8">
    <source>
        <dbReference type="ARBA" id="ARBA00023242"/>
    </source>
</evidence>
<dbReference type="Proteomes" id="UP001652625">
    <property type="component" value="Chromosome 13"/>
</dbReference>
<dbReference type="PRINTS" id="PR01282">
    <property type="entry name" value="COUPTNFACTOR"/>
</dbReference>
<dbReference type="Gene3D" id="3.30.50.10">
    <property type="entry name" value="Erythroid Transcription Factor GATA-1, subunit A"/>
    <property type="match status" value="1"/>
</dbReference>
<dbReference type="PROSITE" id="PS51843">
    <property type="entry name" value="NR_LBD"/>
    <property type="match status" value="1"/>
</dbReference>
<dbReference type="CDD" id="cd06948">
    <property type="entry name" value="NR_LBD_COUP-TF"/>
    <property type="match status" value="1"/>
</dbReference>
<protein>
    <submittedName>
        <fullName evidence="13">Nuclear receptor subfamily 2 group F member 1-B isoform X5</fullName>
    </submittedName>
</protein>
<dbReference type="SMART" id="SM00430">
    <property type="entry name" value="HOLI"/>
    <property type="match status" value="1"/>
</dbReference>
<dbReference type="PROSITE" id="PS00031">
    <property type="entry name" value="NUCLEAR_REC_DBD_1"/>
    <property type="match status" value="1"/>
</dbReference>
<keyword evidence="2 9" id="KW-0863">Zinc-finger</keyword>
<keyword evidence="8 9" id="KW-0539">Nucleus</keyword>
<dbReference type="InterPro" id="IPR050274">
    <property type="entry name" value="Nuclear_hormone_rcpt_NR2"/>
</dbReference>
<dbReference type="InterPro" id="IPR001628">
    <property type="entry name" value="Znf_hrmn_rcpt"/>
</dbReference>
<sequence>MSSNASVNHNNQNNNSSFDHANGYMSIIQEVKSKPIDCGVCGDKSSGKHYGVYTCEGCKSFFKRSIRRNLAYTCRAFQNCSIDLNHRNQCQYCRLKKCVKVGMRKDAVQKGRLPKSPLEGSMVDQFIAMNNNVSHYNGLHQIANYSNVLSARLQQQQQNQYLSQNNLFGGDSIYEMATRLLFNAVEWARNVPFFSALPTSDQIALLKSSWSELYILSTSQHCIAFQINARALTSEQNLSEIKKRSEGANEASVKMFEELVERFKNLQTDAAEFSCLKALVLFNPDSPGLGNPSLIENLQEKAQSALEDYLRQQNATQSYHNRFGKLLLRLPALSLIRPATIEALFFPRHHGSQNIDSLVGSMLLYGLGSNNNTSFVNNGIPAVGLNGGSSGSILNMTGLAGHVSSGFINNANLAFSNANNLSSLQMPIQDNIQNLCNPNIFSATGINPVNGLNASNGYGHHVINNMMNQHSVANRNSQNNSCVQSMQQNVQMHLSPTTRHHIKIEPPLR</sequence>
<evidence type="ECO:0000259" key="10">
    <source>
        <dbReference type="PROSITE" id="PS51030"/>
    </source>
</evidence>
<name>A0ABM4DE86_HYDVU</name>
<dbReference type="RefSeq" id="XP_065672721.1">
    <property type="nucleotide sequence ID" value="XM_065816649.1"/>
</dbReference>
<evidence type="ECO:0000256" key="7">
    <source>
        <dbReference type="ARBA" id="ARBA00023170"/>
    </source>
</evidence>
<dbReference type="PRINTS" id="PR00398">
    <property type="entry name" value="STRDHORMONER"/>
</dbReference>
<dbReference type="InterPro" id="IPR000536">
    <property type="entry name" value="Nucl_hrmn_rcpt_lig-bd"/>
</dbReference>
<dbReference type="SMART" id="SM00399">
    <property type="entry name" value="ZnF_C4"/>
    <property type="match status" value="1"/>
</dbReference>
<proteinExistence type="inferred from homology"/>
<comment type="similarity">
    <text evidence="9">Belongs to the nuclear hormone receptor family.</text>
</comment>
<feature type="domain" description="NR LBD" evidence="11">
    <location>
        <begin position="140"/>
        <end position="366"/>
    </location>
</feature>
<reference evidence="13" key="1">
    <citation type="submission" date="2025-08" db="UniProtKB">
        <authorList>
            <consortium name="RefSeq"/>
        </authorList>
    </citation>
    <scope>IDENTIFICATION</scope>
</reference>
<evidence type="ECO:0000313" key="12">
    <source>
        <dbReference type="Proteomes" id="UP001652625"/>
    </source>
</evidence>
<evidence type="ECO:0000313" key="13">
    <source>
        <dbReference type="RefSeq" id="XP_065672721.1"/>
    </source>
</evidence>
<dbReference type="InterPro" id="IPR013088">
    <property type="entry name" value="Znf_NHR/GATA"/>
</dbReference>
<evidence type="ECO:0000256" key="4">
    <source>
        <dbReference type="ARBA" id="ARBA00023015"/>
    </source>
</evidence>
<evidence type="ECO:0000256" key="9">
    <source>
        <dbReference type="RuleBase" id="RU004334"/>
    </source>
</evidence>
<feature type="domain" description="Nuclear receptor" evidence="10">
    <location>
        <begin position="35"/>
        <end position="110"/>
    </location>
</feature>
<dbReference type="PANTHER" id="PTHR24083">
    <property type="entry name" value="NUCLEAR HORMONE RECEPTOR"/>
    <property type="match status" value="1"/>
</dbReference>
<dbReference type="CDD" id="cd06916">
    <property type="entry name" value="NR_DBD_like"/>
    <property type="match status" value="1"/>
</dbReference>
<dbReference type="GeneID" id="100213674"/>
<keyword evidence="3 9" id="KW-0862">Zinc</keyword>
<evidence type="ECO:0000259" key="11">
    <source>
        <dbReference type="PROSITE" id="PS51843"/>
    </source>
</evidence>
<keyword evidence="12" id="KW-1185">Reference proteome</keyword>
<comment type="subcellular location">
    <subcellularLocation>
        <location evidence="9">Nucleus</location>
    </subcellularLocation>
</comment>
<evidence type="ECO:0000256" key="1">
    <source>
        <dbReference type="ARBA" id="ARBA00022723"/>
    </source>
</evidence>
<keyword evidence="4 9" id="KW-0805">Transcription regulation</keyword>
<dbReference type="SUPFAM" id="SSF48508">
    <property type="entry name" value="Nuclear receptor ligand-binding domain"/>
    <property type="match status" value="1"/>
</dbReference>
<accession>A0ABM4DE86</accession>
<keyword evidence="7 9" id="KW-0675">Receptor</keyword>
<evidence type="ECO:0000256" key="6">
    <source>
        <dbReference type="ARBA" id="ARBA00023163"/>
    </source>
</evidence>
<dbReference type="InterPro" id="IPR001723">
    <property type="entry name" value="Nuclear_hrmn_rcpt"/>
</dbReference>
<evidence type="ECO:0000256" key="5">
    <source>
        <dbReference type="ARBA" id="ARBA00023125"/>
    </source>
</evidence>
<organism evidence="12 13">
    <name type="scientific">Hydra vulgaris</name>
    <name type="common">Hydra</name>
    <name type="synonym">Hydra attenuata</name>
    <dbReference type="NCBI Taxonomy" id="6087"/>
    <lineage>
        <taxon>Eukaryota</taxon>
        <taxon>Metazoa</taxon>
        <taxon>Cnidaria</taxon>
        <taxon>Hydrozoa</taxon>
        <taxon>Hydroidolina</taxon>
        <taxon>Anthoathecata</taxon>
        <taxon>Aplanulata</taxon>
        <taxon>Hydridae</taxon>
        <taxon>Hydra</taxon>
    </lineage>
</organism>
<evidence type="ECO:0000256" key="2">
    <source>
        <dbReference type="ARBA" id="ARBA00022771"/>
    </source>
</evidence>
<evidence type="ECO:0000256" key="3">
    <source>
        <dbReference type="ARBA" id="ARBA00022833"/>
    </source>
</evidence>
<keyword evidence="6 9" id="KW-0804">Transcription</keyword>
<dbReference type="InterPro" id="IPR035500">
    <property type="entry name" value="NHR-like_dom_sf"/>
</dbReference>
<gene>
    <name evidence="13" type="primary">LOC100213674</name>
</gene>
<keyword evidence="5 9" id="KW-0238">DNA-binding</keyword>
<dbReference type="PROSITE" id="PS51030">
    <property type="entry name" value="NUCLEAR_REC_DBD_2"/>
    <property type="match status" value="1"/>
</dbReference>
<dbReference type="SUPFAM" id="SSF57716">
    <property type="entry name" value="Glucocorticoid receptor-like (DNA-binding domain)"/>
    <property type="match status" value="1"/>
</dbReference>
<keyword evidence="1 9" id="KW-0479">Metal-binding</keyword>
<dbReference type="Pfam" id="PF00104">
    <property type="entry name" value="Hormone_recep"/>
    <property type="match status" value="1"/>
</dbReference>
<dbReference type="PRINTS" id="PR00047">
    <property type="entry name" value="STROIDFINGER"/>
</dbReference>